<evidence type="ECO:0000313" key="2">
    <source>
        <dbReference type="Proteomes" id="UP000268310"/>
    </source>
</evidence>
<organism evidence="1 2">
    <name type="scientific">Tetragenococcus osmophilus</name>
    <dbReference type="NCBI Taxonomy" id="526944"/>
    <lineage>
        <taxon>Bacteria</taxon>
        <taxon>Bacillati</taxon>
        <taxon>Bacillota</taxon>
        <taxon>Bacilli</taxon>
        <taxon>Lactobacillales</taxon>
        <taxon>Enterococcaceae</taxon>
        <taxon>Tetragenococcus</taxon>
    </lineage>
</organism>
<evidence type="ECO:0000313" key="1">
    <source>
        <dbReference type="EMBL" id="AYW47945.1"/>
    </source>
</evidence>
<dbReference type="RefSeq" id="WP_123935463.1">
    <property type="nucleotide sequence ID" value="NZ_CP027783.1"/>
</dbReference>
<name>A0ABM7A912_9ENTE</name>
<proteinExistence type="predicted"/>
<keyword evidence="2" id="KW-1185">Reference proteome</keyword>
<dbReference type="EMBL" id="CP027783">
    <property type="protein sequence ID" value="AYW47945.1"/>
    <property type="molecule type" value="Genomic_DNA"/>
</dbReference>
<reference evidence="1 2" key="1">
    <citation type="journal article" date="2012" name="Int. J. Syst. Evol. Microbiol.">
        <title>Characterization of Tetragenococcus strains from sugar thick juice reveals a novel species, Tetragenococcus osmophilus sp. nov., and divides Tetragenococcus halophilus into two subspecies, T. halophilus subsp. halophilus subsp. nov. and T. halophilus subsp. flandriensis subsp. nov.</title>
        <authorList>
            <person name="Juste A."/>
            <person name="Van Trappen S."/>
            <person name="Verreth C."/>
            <person name="Cleenwerck I."/>
            <person name="De Vos P."/>
            <person name="Lievens B."/>
            <person name="Willems K.A."/>
        </authorList>
    </citation>
    <scope>NUCLEOTIDE SEQUENCE [LARGE SCALE GENOMIC DNA]</scope>
    <source>
        <strain evidence="1 2">JCM 31126</strain>
    </source>
</reference>
<dbReference type="Proteomes" id="UP000268310">
    <property type="component" value="Chromosome"/>
</dbReference>
<sequence>MEKKSKVLNKLGKFILLYSATLLDSFLSDDHDKRVEDENLAYIQKKLQEAKAQNSLLILQLKTEKVDKFEIIVGWMVQKSLGQSQIAIKEKKDAQLIRMIPLERIDKVSILSPTGKNIRLAR</sequence>
<gene>
    <name evidence="1" type="ORF">C7K38_05970</name>
</gene>
<accession>A0ABM7A912</accession>
<protein>
    <submittedName>
        <fullName evidence="1">Uncharacterized protein</fullName>
    </submittedName>
</protein>